<gene>
    <name evidence="1" type="ORF">EDD34_0418</name>
</gene>
<dbReference type="Gene3D" id="3.40.50.300">
    <property type="entry name" value="P-loop containing nucleotide triphosphate hydrolases"/>
    <property type="match status" value="1"/>
</dbReference>
<organism evidence="1 2">
    <name type="scientific">Myceligenerans xiligouense</name>
    <dbReference type="NCBI Taxonomy" id="253184"/>
    <lineage>
        <taxon>Bacteria</taxon>
        <taxon>Bacillati</taxon>
        <taxon>Actinomycetota</taxon>
        <taxon>Actinomycetes</taxon>
        <taxon>Micrococcales</taxon>
        <taxon>Promicromonosporaceae</taxon>
        <taxon>Myceligenerans</taxon>
    </lineage>
</organism>
<accession>A0A3N4Z3W2</accession>
<dbReference type="AlphaFoldDB" id="A0A3N4Z3W2"/>
<evidence type="ECO:0000313" key="1">
    <source>
        <dbReference type="EMBL" id="RPF19852.1"/>
    </source>
</evidence>
<protein>
    <submittedName>
        <fullName evidence="1">Sulfotransferase domain-containing protein</fullName>
    </submittedName>
</protein>
<keyword evidence="2" id="KW-1185">Reference proteome</keyword>
<dbReference type="GO" id="GO:0016740">
    <property type="term" value="F:transferase activity"/>
    <property type="evidence" value="ECO:0007669"/>
    <property type="project" value="UniProtKB-KW"/>
</dbReference>
<dbReference type="SUPFAM" id="SSF52540">
    <property type="entry name" value="P-loop containing nucleoside triphosphate hydrolases"/>
    <property type="match status" value="1"/>
</dbReference>
<dbReference type="EMBL" id="RKQZ01000001">
    <property type="protein sequence ID" value="RPF19852.1"/>
    <property type="molecule type" value="Genomic_DNA"/>
</dbReference>
<comment type="caution">
    <text evidence="1">The sequence shown here is derived from an EMBL/GenBank/DDBJ whole genome shotgun (WGS) entry which is preliminary data.</text>
</comment>
<keyword evidence="1" id="KW-0808">Transferase</keyword>
<dbReference type="InterPro" id="IPR027417">
    <property type="entry name" value="P-loop_NTPase"/>
</dbReference>
<proteinExistence type="predicted"/>
<sequence length="261" mass="30370">MKPPATLFHFSYHKCLTVYFMRVMKRALVTLGPHGLTTKFRHLNSRAEWLNQVKEEYVMVSLNNSLPDLDSLGDVRMSRFMRDPRDLLVSGYFYHRRGAEPWCHVKSPTDADWRMVNGTVPAAMPNEMSYAEYLQSRDVETGLLAELEFRRRHFESMAAWPEEDERLLVFDYSDIIGNEEFVYRRLMDHYRIPGLRKAVGMHAVRKFSAAAAGNRTDHVRNPQPGQWRGVLTPGVLETLQEQHPVLLEAYNRQFAKRARVG</sequence>
<reference evidence="1 2" key="1">
    <citation type="submission" date="2018-11" db="EMBL/GenBank/DDBJ databases">
        <title>Sequencing the genomes of 1000 actinobacteria strains.</title>
        <authorList>
            <person name="Klenk H.-P."/>
        </authorList>
    </citation>
    <scope>NUCLEOTIDE SEQUENCE [LARGE SCALE GENOMIC DNA]</scope>
    <source>
        <strain evidence="1 2">DSM 15700</strain>
    </source>
</reference>
<dbReference type="Proteomes" id="UP000280501">
    <property type="component" value="Unassembled WGS sequence"/>
</dbReference>
<evidence type="ECO:0000313" key="2">
    <source>
        <dbReference type="Proteomes" id="UP000280501"/>
    </source>
</evidence>
<name>A0A3N4Z3W2_9MICO</name>